<evidence type="ECO:0000313" key="9">
    <source>
        <dbReference type="Proteomes" id="UP000189067"/>
    </source>
</evidence>
<evidence type="ECO:0000313" key="4">
    <source>
        <dbReference type="EMBL" id="NVO88171.1"/>
    </source>
</evidence>
<evidence type="ECO:0000256" key="2">
    <source>
        <dbReference type="SAM" id="MobiDB-lite"/>
    </source>
</evidence>
<dbReference type="EMBL" id="MTJY01000050">
    <property type="protein sequence ID" value="ONN73822.1"/>
    <property type="molecule type" value="Genomic_DNA"/>
</dbReference>
<name>A0A0E3CLW2_LACRH</name>
<evidence type="ECO:0000313" key="5">
    <source>
        <dbReference type="EMBL" id="NZA05974.1"/>
    </source>
</evidence>
<proteinExistence type="predicted"/>
<feature type="region of interest" description="Disordered" evidence="2">
    <location>
        <begin position="1"/>
        <end position="28"/>
    </location>
</feature>
<evidence type="ECO:0000256" key="1">
    <source>
        <dbReference type="SAM" id="Coils"/>
    </source>
</evidence>
<reference evidence="7 10" key="2">
    <citation type="submission" date="2017-12" db="EMBL/GenBank/DDBJ databases">
        <title>Phylogenetic diversity of female urinary microbiome.</title>
        <authorList>
            <person name="Thomas-White K."/>
            <person name="Wolfe A.J."/>
        </authorList>
    </citation>
    <scope>NUCLEOTIDE SEQUENCE [LARGE SCALE GENOMIC DNA]</scope>
    <source>
        <strain evidence="7 10">UMB0004</strain>
    </source>
</reference>
<dbReference type="Pfam" id="PF04977">
    <property type="entry name" value="DivIC"/>
    <property type="match status" value="1"/>
</dbReference>
<dbReference type="EMBL" id="JABXWP010000008">
    <property type="protein sequence ID" value="NVO88171.1"/>
    <property type="molecule type" value="Genomic_DNA"/>
</dbReference>
<evidence type="ECO:0000313" key="12">
    <source>
        <dbReference type="Proteomes" id="UP000542889"/>
    </source>
</evidence>
<dbReference type="GO" id="GO:0051301">
    <property type="term" value="P:cell division"/>
    <property type="evidence" value="ECO:0007669"/>
    <property type="project" value="InterPro"/>
</dbReference>
<dbReference type="InterPro" id="IPR039076">
    <property type="entry name" value="DivIC"/>
</dbReference>
<dbReference type="OMA" id="TREHEQK"/>
<reference evidence="5 13" key="5">
    <citation type="submission" date="2020-07" db="EMBL/GenBank/DDBJ databases">
        <title>Organ Donor 1.</title>
        <authorList>
            <person name="Marsh A.J."/>
            <person name="Azcarate-Peril M.A."/>
        </authorList>
    </citation>
    <scope>NUCLEOTIDE SEQUENCE [LARGE SCALE GENOMIC DNA]</scope>
    <source>
        <strain evidence="5 13">AMC0712</strain>
    </source>
</reference>
<evidence type="ECO:0000313" key="11">
    <source>
        <dbReference type="Proteomes" id="UP000307517"/>
    </source>
</evidence>
<dbReference type="PANTHER" id="PTHR40027:SF1">
    <property type="entry name" value="CELL DIVISION PROTEIN DIVIC"/>
    <property type="match status" value="1"/>
</dbReference>
<evidence type="ECO:0000313" key="13">
    <source>
        <dbReference type="Proteomes" id="UP000552935"/>
    </source>
</evidence>
<evidence type="ECO:0000256" key="3">
    <source>
        <dbReference type="SAM" id="Phobius"/>
    </source>
</evidence>
<dbReference type="GeneID" id="69830212"/>
<dbReference type="AlphaFoldDB" id="A0A0E3CLW2"/>
<dbReference type="Proteomes" id="UP000542889">
    <property type="component" value="Unassembled WGS sequence"/>
</dbReference>
<dbReference type="Proteomes" id="UP000552935">
    <property type="component" value="Unassembled WGS sequence"/>
</dbReference>
<feature type="coiled-coil region" evidence="1">
    <location>
        <begin position="62"/>
        <end position="96"/>
    </location>
</feature>
<reference evidence="8 11" key="3">
    <citation type="submission" date="2019-04" db="EMBL/GenBank/DDBJ databases">
        <title>Genome Announcement to Ensure Probiotic Safety of Lactobacillus rhamnosus UBLR-58.</title>
        <authorList>
            <person name="Sulthana A."/>
            <person name="Lakshmi S.G."/>
            <person name="Madempudi R.S."/>
        </authorList>
    </citation>
    <scope>NUCLEOTIDE SEQUENCE [LARGE SCALE GENOMIC DNA]</scope>
    <source>
        <strain evidence="8 11">UBLR-58</strain>
    </source>
</reference>
<keyword evidence="3" id="KW-0472">Membrane</keyword>
<keyword evidence="3" id="KW-1133">Transmembrane helix</keyword>
<reference evidence="4 12" key="4">
    <citation type="submission" date="2020-06" db="EMBL/GenBank/DDBJ databases">
        <title>Lactobacillus rhamnosus QC,genome.</title>
        <authorList>
            <person name="Yi H."/>
            <person name="Jin M."/>
        </authorList>
    </citation>
    <scope>NUCLEOTIDE SEQUENCE [LARGE SCALE GENOMIC DNA]</scope>
    <source>
        <strain evidence="4 12">QC</strain>
    </source>
</reference>
<dbReference type="PANTHER" id="PTHR40027">
    <property type="entry name" value="CELL DIVISION PROTEIN DIVIC"/>
    <property type="match status" value="1"/>
</dbReference>
<dbReference type="InterPro" id="IPR007060">
    <property type="entry name" value="FtsL/DivIC"/>
</dbReference>
<sequence>MAKNNISQLNNAYTREHRQKSTRVPKSRAHAVHMKRIRNLLIVMVAILGLGGVSLMRTQMTLGETNQAVAKAKSNLNKLKANKAALKVQVDQLHNDDYTAKLIREKYLYSKPGEIIFNLPDKANKVPDLNVTQ</sequence>
<feature type="compositionally biased region" description="Basic residues" evidence="2">
    <location>
        <begin position="17"/>
        <end position="28"/>
    </location>
</feature>
<dbReference type="EMBL" id="SSHM01000001">
    <property type="protein sequence ID" value="THC79308.1"/>
    <property type="molecule type" value="Genomic_DNA"/>
</dbReference>
<comment type="caution">
    <text evidence="5">The sequence shown here is derived from an EMBL/GenBank/DDBJ whole genome shotgun (WGS) entry which is preliminary data.</text>
</comment>
<dbReference type="OrthoDB" id="2151746at2"/>
<gene>
    <name evidence="6" type="ORF">BWR10_12110</name>
    <name evidence="7" type="ORF">CYJ91_10370</name>
    <name evidence="8" type="ORF">E6L36_02095</name>
    <name evidence="5" type="ORF">H0N82_12965</name>
    <name evidence="4" type="ORF">HWN39_06605</name>
</gene>
<dbReference type="Proteomes" id="UP000234212">
    <property type="component" value="Unassembled WGS sequence"/>
</dbReference>
<dbReference type="Proteomes" id="UP000189067">
    <property type="component" value="Unassembled WGS sequence"/>
</dbReference>
<keyword evidence="1" id="KW-0175">Coiled coil</keyword>
<keyword evidence="3" id="KW-0812">Transmembrane</keyword>
<evidence type="ECO:0000313" key="7">
    <source>
        <dbReference type="EMBL" id="PLA56077.1"/>
    </source>
</evidence>
<feature type="compositionally biased region" description="Polar residues" evidence="2">
    <location>
        <begin position="1"/>
        <end position="13"/>
    </location>
</feature>
<feature type="transmembrane region" description="Helical" evidence="3">
    <location>
        <begin position="37"/>
        <end position="56"/>
    </location>
</feature>
<evidence type="ECO:0000313" key="8">
    <source>
        <dbReference type="EMBL" id="THC79308.1"/>
    </source>
</evidence>
<dbReference type="EMBL" id="JACCKI010000015">
    <property type="protein sequence ID" value="NZA05974.1"/>
    <property type="molecule type" value="Genomic_DNA"/>
</dbReference>
<organism evidence="5 13">
    <name type="scientific">Lacticaseibacillus rhamnosus</name>
    <name type="common">Lactobacillus rhamnosus</name>
    <dbReference type="NCBI Taxonomy" id="47715"/>
    <lineage>
        <taxon>Bacteria</taxon>
        <taxon>Bacillati</taxon>
        <taxon>Bacillota</taxon>
        <taxon>Bacilli</taxon>
        <taxon>Lactobacillales</taxon>
        <taxon>Lactobacillaceae</taxon>
        <taxon>Lacticaseibacillus</taxon>
    </lineage>
</organism>
<evidence type="ECO:0000313" key="6">
    <source>
        <dbReference type="EMBL" id="ONN73822.1"/>
    </source>
</evidence>
<accession>A0A2A5L3D4</accession>
<evidence type="ECO:0000313" key="10">
    <source>
        <dbReference type="Proteomes" id="UP000234212"/>
    </source>
</evidence>
<dbReference type="EMBL" id="PKJX01000005">
    <property type="protein sequence ID" value="PLA56077.1"/>
    <property type="molecule type" value="Genomic_DNA"/>
</dbReference>
<dbReference type="STRING" id="47715.AWJ15_07970"/>
<accession>A0A0E3CLW2</accession>
<reference evidence="6 9" key="1">
    <citation type="submission" date="2017-01" db="EMBL/GenBank/DDBJ databases">
        <title>In silico prediction, in vitro antibacterial spectrum and physicochemical properties of a putative bacteriocin produced by Lactobacillus rhamnosus strain L156.4.</title>
        <authorList>
            <person name="Silveira A.M."/>
            <person name="Monteiro A.S."/>
            <person name="Santos V.L."/>
            <person name="Nicoli J.R."/>
            <person name="Azevedo V."/>
            <person name="Soares S.C."/>
            <person name="Castro-Oliveira L."/>
            <person name="Dias-Souza M.V."/>
            <person name="Nardi R.M."/>
        </authorList>
    </citation>
    <scope>NUCLEOTIDE SEQUENCE [LARGE SCALE GENOMIC DNA]</scope>
    <source>
        <strain evidence="6 9">L156.4</strain>
    </source>
</reference>
<protein>
    <submittedName>
        <fullName evidence="6">Septation inhibitor protein</fullName>
    </submittedName>
    <submittedName>
        <fullName evidence="5">Septum formation initiator family protein</fullName>
    </submittedName>
</protein>
<dbReference type="eggNOG" id="COG2919">
    <property type="taxonomic scope" value="Bacteria"/>
</dbReference>
<dbReference type="RefSeq" id="WP_005686613.1">
    <property type="nucleotide sequence ID" value="NZ_BSWG01000023.1"/>
</dbReference>
<dbReference type="Proteomes" id="UP000307517">
    <property type="component" value="Unassembled WGS sequence"/>
</dbReference>